<keyword evidence="1" id="KW-0472">Membrane</keyword>
<protein>
    <submittedName>
        <fullName evidence="2">Uncharacterized protein</fullName>
    </submittedName>
</protein>
<evidence type="ECO:0000256" key="1">
    <source>
        <dbReference type="SAM" id="Phobius"/>
    </source>
</evidence>
<dbReference type="Proteomes" id="UP000708208">
    <property type="component" value="Unassembled WGS sequence"/>
</dbReference>
<name>A0A8J2KFC7_9HEXA</name>
<keyword evidence="1" id="KW-1133">Transmembrane helix</keyword>
<evidence type="ECO:0000313" key="3">
    <source>
        <dbReference type="Proteomes" id="UP000708208"/>
    </source>
</evidence>
<evidence type="ECO:0000313" key="2">
    <source>
        <dbReference type="EMBL" id="CAG7785735.1"/>
    </source>
</evidence>
<organism evidence="2 3">
    <name type="scientific">Allacma fusca</name>
    <dbReference type="NCBI Taxonomy" id="39272"/>
    <lineage>
        <taxon>Eukaryota</taxon>
        <taxon>Metazoa</taxon>
        <taxon>Ecdysozoa</taxon>
        <taxon>Arthropoda</taxon>
        <taxon>Hexapoda</taxon>
        <taxon>Collembola</taxon>
        <taxon>Symphypleona</taxon>
        <taxon>Sminthuridae</taxon>
        <taxon>Allacma</taxon>
    </lineage>
</organism>
<keyword evidence="1" id="KW-0812">Transmembrane</keyword>
<comment type="caution">
    <text evidence="2">The sequence shown here is derived from an EMBL/GenBank/DDBJ whole genome shotgun (WGS) entry which is preliminary data.</text>
</comment>
<gene>
    <name evidence="2" type="ORF">AFUS01_LOCUS24342</name>
</gene>
<feature type="transmembrane region" description="Helical" evidence="1">
    <location>
        <begin position="206"/>
        <end position="226"/>
    </location>
</feature>
<sequence>MASPRICMSILAKNELIDKLETLGMKPVIDNLMMLKSNTCNLQDLATRFLEAELLSYEEKSQAVQDHTPQPEQVEQLFKAVLKRPNWRKVIDAMEKTGNRHIVEELRTYVNTNPEPYCQNPRTGTSKQFFQNQPNLNEITHPFPQMQQPIYDPYYETNDDYDHALMTHPESTNNWIYENLEPHYRVNTIAENCYVWNLARNGKLHFAAAAIGMLTVIWVIGTLFFAPTSHSANMPLMSETGTRPSLDTARSDVDPNVLSTKTSQGSFTYTNVLQFNTSGKNNVVSHKHLEFVPITVMNPNQLFGLPQDGSDLHIIVSPSKAYNWENLEIPEPISIRVLEVNGHLDPRSVKSILEKLQNSLVKIIFSVEIVICQEFFSHNVRPNSPTVNLKLLHEIHFRGDDCSDIYEFVENEISLENIRRFHDTIVSLDFE</sequence>
<keyword evidence="3" id="KW-1185">Reference proteome</keyword>
<proteinExistence type="predicted"/>
<dbReference type="AlphaFoldDB" id="A0A8J2KFC7"/>
<accession>A0A8J2KFC7</accession>
<dbReference type="EMBL" id="CAJVCH010302359">
    <property type="protein sequence ID" value="CAG7785735.1"/>
    <property type="molecule type" value="Genomic_DNA"/>
</dbReference>
<reference evidence="2" key="1">
    <citation type="submission" date="2021-06" db="EMBL/GenBank/DDBJ databases">
        <authorList>
            <person name="Hodson N. C."/>
            <person name="Mongue J. A."/>
            <person name="Jaron S. K."/>
        </authorList>
    </citation>
    <scope>NUCLEOTIDE SEQUENCE</scope>
</reference>